<evidence type="ECO:0000256" key="1">
    <source>
        <dbReference type="SAM" id="MobiDB-lite"/>
    </source>
</evidence>
<feature type="compositionally biased region" description="Low complexity" evidence="1">
    <location>
        <begin position="326"/>
        <end position="343"/>
    </location>
</feature>
<dbReference type="Proteomes" id="UP000559256">
    <property type="component" value="Unassembled WGS sequence"/>
</dbReference>
<reference evidence="2 3" key="1">
    <citation type="journal article" date="2020" name="ISME J.">
        <title>Uncovering the hidden diversity of litter-decomposition mechanisms in mushroom-forming fungi.</title>
        <authorList>
            <person name="Floudas D."/>
            <person name="Bentzer J."/>
            <person name="Ahren D."/>
            <person name="Johansson T."/>
            <person name="Persson P."/>
            <person name="Tunlid A."/>
        </authorList>
    </citation>
    <scope>NUCLEOTIDE SEQUENCE [LARGE SCALE GENOMIC DNA]</scope>
    <source>
        <strain evidence="2 3">CBS 291.85</strain>
    </source>
</reference>
<sequence>MHYLAPVGGEPYPLVGKSKQSNNTVLETEQSYSTAPALTHDREVLTSLFTNHHDDPKHLTLILEHFLTRYPLPYFLVHLASLRTEMQADALALEMYREAQYILYTQGIKDAVLDKVIEEYTPVVKKKAEEGLISGTTGPFYQPYLPTRSHKFPLILPHPPPQHSEIQDEWLRKCRCWCRCHFRDPEAGRFEDMYVRKMAIDTNQLEGVFLLEGESAKSIIQHGLPPSRSCSSQPKPNDNTNTIHLAPESPIQDPELTRGILEDTIEAFRLLIPLAKDGIPSSPSPSRSHSRSRSRLSSPSPSPSPSRSRSPGSRSPSRLSPPPSSSYPYPSDTNTNAANPNTNMDGNGTLKVDADADTDADVDAETQTLTPEAVCRIHERLTRTMRFIPVPANSSSSSSVSSSSSTSSSRSTSSGRSASGNSSGSGSAPSSAASSVPHTPLPLPLLLSTAFLSSYFASPYGSDTESTEKEKDEVKEAKEAKEANSEPEFNFKPLDKGSGGDGYGGDSSFPSNAHAHSHSHSRSLHSSQRYIDTSPGHTRSQTLKSGTVVVVEPFTSTSSSTSSGTVSASGAVSRSASPYPAGSASLASSLSAGMGGFGPGRGSGTTTTTTTTWGDGSSLVGVPDNANGSAKRGGKGTGTYTYTLQSCPYPSVDSELEYICLMGRQFIKTWWRNPFGTASWLHLVLVRLGGFEIGNGPLARLIASIPLIRYGYPPIVIPIPCGSSSVSSSQSSAPAGSESGSKSGDGDASTSTSPSPSKEKKCSTGGSLDLRKEYYSAINDSWNGDHKNFISCILHGMRGVLDELDLDFEAQPHEVCDCDED</sequence>
<gene>
    <name evidence="2" type="ORF">D9758_004317</name>
</gene>
<name>A0A8H5LVN3_9AGAR</name>
<comment type="caution">
    <text evidence="2">The sequence shown here is derived from an EMBL/GenBank/DDBJ whole genome shotgun (WGS) entry which is preliminary data.</text>
</comment>
<feature type="region of interest" description="Disordered" evidence="1">
    <location>
        <begin position="276"/>
        <end position="353"/>
    </location>
</feature>
<evidence type="ECO:0000313" key="2">
    <source>
        <dbReference type="EMBL" id="KAF5371243.1"/>
    </source>
</evidence>
<dbReference type="GO" id="GO:0005737">
    <property type="term" value="C:cytoplasm"/>
    <property type="evidence" value="ECO:0007669"/>
    <property type="project" value="TreeGrafter"/>
</dbReference>
<dbReference type="PANTHER" id="PTHR31807">
    <property type="entry name" value="AUGMIN FAMILY MEMBER"/>
    <property type="match status" value="1"/>
</dbReference>
<feature type="region of interest" description="Disordered" evidence="1">
    <location>
        <begin position="597"/>
        <end position="635"/>
    </location>
</feature>
<feature type="compositionally biased region" description="Basic and acidic residues" evidence="1">
    <location>
        <begin position="466"/>
        <end position="484"/>
    </location>
</feature>
<dbReference type="EMBL" id="JAACJM010000009">
    <property type="protein sequence ID" value="KAF5371243.1"/>
    <property type="molecule type" value="Genomic_DNA"/>
</dbReference>
<accession>A0A8H5LVN3</accession>
<keyword evidence="3" id="KW-1185">Reference proteome</keyword>
<feature type="compositionally biased region" description="Low complexity" evidence="1">
    <location>
        <begin position="728"/>
        <end position="756"/>
    </location>
</feature>
<feature type="region of interest" description="Disordered" evidence="1">
    <location>
        <begin position="221"/>
        <end position="254"/>
    </location>
</feature>
<feature type="compositionally biased region" description="Low complexity" evidence="1">
    <location>
        <begin position="604"/>
        <end position="616"/>
    </location>
</feature>
<protein>
    <submittedName>
        <fullName evidence="2">Uncharacterized protein</fullName>
    </submittedName>
</protein>
<dbReference type="Gene3D" id="1.10.3290.10">
    <property type="entry name" value="Fido-like domain"/>
    <property type="match status" value="1"/>
</dbReference>
<feature type="region of interest" description="Disordered" evidence="1">
    <location>
        <begin position="728"/>
        <end position="765"/>
    </location>
</feature>
<feature type="compositionally biased region" description="Low complexity" evidence="1">
    <location>
        <begin position="390"/>
        <end position="435"/>
    </location>
</feature>
<dbReference type="GO" id="GO:0008017">
    <property type="term" value="F:microtubule binding"/>
    <property type="evidence" value="ECO:0007669"/>
    <property type="project" value="TreeGrafter"/>
</dbReference>
<dbReference type="GO" id="GO:0051225">
    <property type="term" value="P:spindle assembly"/>
    <property type="evidence" value="ECO:0007669"/>
    <property type="project" value="TreeGrafter"/>
</dbReference>
<dbReference type="OrthoDB" id="439046at2759"/>
<feature type="compositionally biased region" description="Polar residues" evidence="1">
    <location>
        <begin position="228"/>
        <end position="243"/>
    </location>
</feature>
<feature type="region of interest" description="Disordered" evidence="1">
    <location>
        <begin position="459"/>
        <end position="579"/>
    </location>
</feature>
<proteinExistence type="predicted"/>
<organism evidence="2 3">
    <name type="scientific">Tetrapyrgos nigripes</name>
    <dbReference type="NCBI Taxonomy" id="182062"/>
    <lineage>
        <taxon>Eukaryota</taxon>
        <taxon>Fungi</taxon>
        <taxon>Dikarya</taxon>
        <taxon>Basidiomycota</taxon>
        <taxon>Agaricomycotina</taxon>
        <taxon>Agaricomycetes</taxon>
        <taxon>Agaricomycetidae</taxon>
        <taxon>Agaricales</taxon>
        <taxon>Marasmiineae</taxon>
        <taxon>Marasmiaceae</taxon>
        <taxon>Tetrapyrgos</taxon>
    </lineage>
</organism>
<dbReference type="GO" id="GO:0005880">
    <property type="term" value="C:nuclear microtubule"/>
    <property type="evidence" value="ECO:0007669"/>
    <property type="project" value="TreeGrafter"/>
</dbReference>
<feature type="compositionally biased region" description="Low complexity" evidence="1">
    <location>
        <begin position="555"/>
        <end position="579"/>
    </location>
</feature>
<feature type="region of interest" description="Disordered" evidence="1">
    <location>
        <begin position="388"/>
        <end position="437"/>
    </location>
</feature>
<feature type="compositionally biased region" description="Low complexity" evidence="1">
    <location>
        <begin position="295"/>
        <end position="318"/>
    </location>
</feature>
<evidence type="ECO:0000313" key="3">
    <source>
        <dbReference type="Proteomes" id="UP000559256"/>
    </source>
</evidence>
<dbReference type="PANTHER" id="PTHR31807:SF27">
    <property type="entry name" value="QWRF MOTIF-CONTAINING PROTEIN 7"/>
    <property type="match status" value="1"/>
</dbReference>
<dbReference type="InterPro" id="IPR036597">
    <property type="entry name" value="Fido-like_dom_sf"/>
</dbReference>
<dbReference type="AlphaFoldDB" id="A0A8H5LVN3"/>
<feature type="compositionally biased region" description="Polar residues" evidence="1">
    <location>
        <begin position="528"/>
        <end position="545"/>
    </location>
</feature>